<sequence>MFALNPFVERRRHDPFFSVFDGAFENAFFRDDPFDAALSRHLAQPAPPLPQAIIPVNLSETDDHVLVEADLPGARKEDVKLALDGRVLTITASAVASGGTPSGEEEEEEAAAAAAPEEDSAEDAAEDTTVKHHVRERAVQHCWSMRQSVSRRLRLPHAVDADAADASLEDGVLRLKLPKVETHRAIGIE</sequence>
<dbReference type="InterPro" id="IPR008978">
    <property type="entry name" value="HSP20-like_chaperone"/>
</dbReference>
<evidence type="ECO:0000256" key="4">
    <source>
        <dbReference type="SAM" id="MobiDB-lite"/>
    </source>
</evidence>
<dbReference type="AlphaFoldDB" id="A0A7S1XV06"/>
<feature type="compositionally biased region" description="Acidic residues" evidence="4">
    <location>
        <begin position="103"/>
        <end position="126"/>
    </location>
</feature>
<gene>
    <name evidence="6" type="ORF">PPAR1163_LOCUS22336</name>
</gene>
<evidence type="ECO:0000256" key="2">
    <source>
        <dbReference type="PROSITE-ProRule" id="PRU00285"/>
    </source>
</evidence>
<dbReference type="EMBL" id="HBGJ01035283">
    <property type="protein sequence ID" value="CAD9263950.1"/>
    <property type="molecule type" value="Transcribed_RNA"/>
</dbReference>
<dbReference type="PROSITE" id="PS01031">
    <property type="entry name" value="SHSP"/>
    <property type="match status" value="1"/>
</dbReference>
<dbReference type="Gene3D" id="2.60.40.790">
    <property type="match status" value="1"/>
</dbReference>
<evidence type="ECO:0000256" key="1">
    <source>
        <dbReference type="ARBA" id="ARBA00023016"/>
    </source>
</evidence>
<accession>A0A7S1XV06</accession>
<name>A0A7S1XV06_9STRA</name>
<feature type="domain" description="SHSP" evidence="5">
    <location>
        <begin position="47"/>
        <end position="189"/>
    </location>
</feature>
<proteinExistence type="inferred from homology"/>
<reference evidence="6" key="1">
    <citation type="submission" date="2021-01" db="EMBL/GenBank/DDBJ databases">
        <authorList>
            <person name="Corre E."/>
            <person name="Pelletier E."/>
            <person name="Niang G."/>
            <person name="Scheremetjew M."/>
            <person name="Finn R."/>
            <person name="Kale V."/>
            <person name="Holt S."/>
            <person name="Cochrane G."/>
            <person name="Meng A."/>
            <person name="Brown T."/>
            <person name="Cohen L."/>
        </authorList>
    </citation>
    <scope>NUCLEOTIDE SEQUENCE</scope>
    <source>
        <strain evidence="6">CCMP2877</strain>
    </source>
</reference>
<dbReference type="InterPro" id="IPR002068">
    <property type="entry name" value="A-crystallin/Hsp20_dom"/>
</dbReference>
<feature type="region of interest" description="Disordered" evidence="4">
    <location>
        <begin position="95"/>
        <end position="129"/>
    </location>
</feature>
<dbReference type="SUPFAM" id="SSF49764">
    <property type="entry name" value="HSP20-like chaperones"/>
    <property type="match status" value="1"/>
</dbReference>
<protein>
    <recommendedName>
        <fullName evidence="5">SHSP domain-containing protein</fullName>
    </recommendedName>
</protein>
<dbReference type="InterPro" id="IPR031107">
    <property type="entry name" value="Small_HSP"/>
</dbReference>
<dbReference type="CDD" id="cd06464">
    <property type="entry name" value="ACD_sHsps-like"/>
    <property type="match status" value="1"/>
</dbReference>
<evidence type="ECO:0000256" key="3">
    <source>
        <dbReference type="RuleBase" id="RU003616"/>
    </source>
</evidence>
<organism evidence="6">
    <name type="scientific">Phaeomonas parva</name>
    <dbReference type="NCBI Taxonomy" id="124430"/>
    <lineage>
        <taxon>Eukaryota</taxon>
        <taxon>Sar</taxon>
        <taxon>Stramenopiles</taxon>
        <taxon>Ochrophyta</taxon>
        <taxon>Pinguiophyceae</taxon>
        <taxon>Pinguiochrysidales</taxon>
        <taxon>Pinguiochrysidaceae</taxon>
        <taxon>Phaeomonas</taxon>
    </lineage>
</organism>
<evidence type="ECO:0000259" key="5">
    <source>
        <dbReference type="PROSITE" id="PS01031"/>
    </source>
</evidence>
<evidence type="ECO:0000313" key="6">
    <source>
        <dbReference type="EMBL" id="CAD9263950.1"/>
    </source>
</evidence>
<dbReference type="PANTHER" id="PTHR11527">
    <property type="entry name" value="HEAT-SHOCK PROTEIN 20 FAMILY MEMBER"/>
    <property type="match status" value="1"/>
</dbReference>
<dbReference type="Pfam" id="PF00011">
    <property type="entry name" value="HSP20"/>
    <property type="match status" value="1"/>
</dbReference>
<keyword evidence="1" id="KW-0346">Stress response</keyword>
<comment type="similarity">
    <text evidence="2 3">Belongs to the small heat shock protein (HSP20) family.</text>
</comment>